<gene>
    <name evidence="2" type="ORF">S06H3_20276</name>
</gene>
<evidence type="ECO:0000256" key="1">
    <source>
        <dbReference type="SAM" id="MobiDB-lite"/>
    </source>
</evidence>
<feature type="region of interest" description="Disordered" evidence="1">
    <location>
        <begin position="49"/>
        <end position="94"/>
    </location>
</feature>
<name>X1MDX2_9ZZZZ</name>
<feature type="compositionally biased region" description="Basic and acidic residues" evidence="1">
    <location>
        <begin position="85"/>
        <end position="94"/>
    </location>
</feature>
<reference evidence="2" key="1">
    <citation type="journal article" date="2014" name="Front. Microbiol.">
        <title>High frequency of phylogenetically diverse reductive dehalogenase-homologous genes in deep subseafloor sedimentary metagenomes.</title>
        <authorList>
            <person name="Kawai M."/>
            <person name="Futagami T."/>
            <person name="Toyoda A."/>
            <person name="Takaki Y."/>
            <person name="Nishi S."/>
            <person name="Hori S."/>
            <person name="Arai W."/>
            <person name="Tsubouchi T."/>
            <person name="Morono Y."/>
            <person name="Uchiyama I."/>
            <person name="Ito T."/>
            <person name="Fujiyama A."/>
            <person name="Inagaki F."/>
            <person name="Takami H."/>
        </authorList>
    </citation>
    <scope>NUCLEOTIDE SEQUENCE</scope>
    <source>
        <strain evidence="2">Expedition CK06-06</strain>
    </source>
</reference>
<accession>X1MDX2</accession>
<feature type="non-terminal residue" evidence="2">
    <location>
        <position position="1"/>
    </location>
</feature>
<feature type="compositionally biased region" description="Polar residues" evidence="1">
    <location>
        <begin position="64"/>
        <end position="75"/>
    </location>
</feature>
<dbReference type="EMBL" id="BARV01010485">
    <property type="protein sequence ID" value="GAI12885.1"/>
    <property type="molecule type" value="Genomic_DNA"/>
</dbReference>
<comment type="caution">
    <text evidence="2">The sequence shown here is derived from an EMBL/GenBank/DDBJ whole genome shotgun (WGS) entry which is preliminary data.</text>
</comment>
<evidence type="ECO:0000313" key="2">
    <source>
        <dbReference type="EMBL" id="GAI12885.1"/>
    </source>
</evidence>
<protein>
    <submittedName>
        <fullName evidence="2">Uncharacterized protein</fullName>
    </submittedName>
</protein>
<sequence length="94" mass="11010">RFTTFPLLQKNVYLRLVASKHPELKAFKEWANQEAHSLISYKGEGRKEYVEMSKAPQPPEQGTVIGSYSGQQPQQPKKRFWQRTKKPETEFTNQ</sequence>
<proteinExistence type="predicted"/>
<dbReference type="AlphaFoldDB" id="X1MDX2"/>
<organism evidence="2">
    <name type="scientific">marine sediment metagenome</name>
    <dbReference type="NCBI Taxonomy" id="412755"/>
    <lineage>
        <taxon>unclassified sequences</taxon>
        <taxon>metagenomes</taxon>
        <taxon>ecological metagenomes</taxon>
    </lineage>
</organism>